<feature type="region of interest" description="Disordered" evidence="2">
    <location>
        <begin position="675"/>
        <end position="746"/>
    </location>
</feature>
<protein>
    <submittedName>
        <fullName evidence="6">EF-hand domain-containing protein</fullName>
    </submittedName>
</protein>
<feature type="region of interest" description="Disordered" evidence="2">
    <location>
        <begin position="1190"/>
        <end position="1253"/>
    </location>
</feature>
<feature type="compositionally biased region" description="Polar residues" evidence="2">
    <location>
        <begin position="597"/>
        <end position="606"/>
    </location>
</feature>
<feature type="region of interest" description="Disordered" evidence="2">
    <location>
        <begin position="523"/>
        <end position="550"/>
    </location>
</feature>
<evidence type="ECO:0000313" key="4">
    <source>
        <dbReference type="EMBL" id="VDD92289.1"/>
    </source>
</evidence>
<feature type="compositionally biased region" description="Polar residues" evidence="2">
    <location>
        <begin position="807"/>
        <end position="829"/>
    </location>
</feature>
<evidence type="ECO:0000256" key="1">
    <source>
        <dbReference type="ARBA" id="ARBA00022837"/>
    </source>
</evidence>
<dbReference type="Pfam" id="PF13202">
    <property type="entry name" value="EF-hand_5"/>
    <property type="match status" value="3"/>
</dbReference>
<dbReference type="SMART" id="SM00054">
    <property type="entry name" value="EFh"/>
    <property type="match status" value="3"/>
</dbReference>
<feature type="compositionally biased region" description="Basic and acidic residues" evidence="2">
    <location>
        <begin position="647"/>
        <end position="659"/>
    </location>
</feature>
<dbReference type="STRING" id="51028.A0A0N4VAM4"/>
<feature type="region of interest" description="Disordered" evidence="2">
    <location>
        <begin position="796"/>
        <end position="829"/>
    </location>
</feature>
<dbReference type="InterPro" id="IPR018247">
    <property type="entry name" value="EF_Hand_1_Ca_BS"/>
</dbReference>
<feature type="compositionally biased region" description="Acidic residues" evidence="2">
    <location>
        <begin position="229"/>
        <end position="240"/>
    </location>
</feature>
<evidence type="ECO:0000256" key="2">
    <source>
        <dbReference type="SAM" id="MobiDB-lite"/>
    </source>
</evidence>
<evidence type="ECO:0000259" key="3">
    <source>
        <dbReference type="PROSITE" id="PS50222"/>
    </source>
</evidence>
<feature type="compositionally biased region" description="Basic and acidic residues" evidence="2">
    <location>
        <begin position="1164"/>
        <end position="1173"/>
    </location>
</feature>
<feature type="compositionally biased region" description="Basic and acidic residues" evidence="2">
    <location>
        <begin position="679"/>
        <end position="718"/>
    </location>
</feature>
<feature type="compositionally biased region" description="Basic and acidic residues" evidence="2">
    <location>
        <begin position="855"/>
        <end position="864"/>
    </location>
</feature>
<feature type="compositionally biased region" description="Basic and acidic residues" evidence="2">
    <location>
        <begin position="534"/>
        <end position="544"/>
    </location>
</feature>
<name>A0A0N4VAM4_ENTVE</name>
<organism evidence="6">
    <name type="scientific">Enterobius vermicularis</name>
    <name type="common">Human pinworm</name>
    <dbReference type="NCBI Taxonomy" id="51028"/>
    <lineage>
        <taxon>Eukaryota</taxon>
        <taxon>Metazoa</taxon>
        <taxon>Ecdysozoa</taxon>
        <taxon>Nematoda</taxon>
        <taxon>Chromadorea</taxon>
        <taxon>Rhabditida</taxon>
        <taxon>Spirurina</taxon>
        <taxon>Oxyuridomorpha</taxon>
        <taxon>Oxyuroidea</taxon>
        <taxon>Oxyuridae</taxon>
        <taxon>Enterobius</taxon>
    </lineage>
</organism>
<feature type="domain" description="EF-hand" evidence="3">
    <location>
        <begin position="40"/>
        <end position="75"/>
    </location>
</feature>
<dbReference type="PROSITE" id="PS00018">
    <property type="entry name" value="EF_HAND_1"/>
    <property type="match status" value="3"/>
</dbReference>
<dbReference type="Gene3D" id="1.10.238.10">
    <property type="entry name" value="EF-hand"/>
    <property type="match status" value="2"/>
</dbReference>
<dbReference type="WBParaSite" id="EVEC_0000753801-mRNA-1">
    <property type="protein sequence ID" value="EVEC_0000753801-mRNA-1"/>
    <property type="gene ID" value="EVEC_0000753801"/>
</dbReference>
<feature type="region of interest" description="Disordered" evidence="2">
    <location>
        <begin position="854"/>
        <end position="873"/>
    </location>
</feature>
<feature type="compositionally biased region" description="Basic and acidic residues" evidence="2">
    <location>
        <begin position="1076"/>
        <end position="1098"/>
    </location>
</feature>
<feature type="compositionally biased region" description="Basic and acidic residues" evidence="2">
    <location>
        <begin position="379"/>
        <end position="392"/>
    </location>
</feature>
<feature type="compositionally biased region" description="Low complexity" evidence="2">
    <location>
        <begin position="462"/>
        <end position="472"/>
    </location>
</feature>
<dbReference type="GO" id="GO:0005509">
    <property type="term" value="F:calcium ion binding"/>
    <property type="evidence" value="ECO:0007669"/>
    <property type="project" value="InterPro"/>
</dbReference>
<dbReference type="PROSITE" id="PS50222">
    <property type="entry name" value="EF_HAND_2"/>
    <property type="match status" value="2"/>
</dbReference>
<feature type="compositionally biased region" description="Polar residues" evidence="2">
    <location>
        <begin position="1062"/>
        <end position="1074"/>
    </location>
</feature>
<keyword evidence="5" id="KW-1185">Reference proteome</keyword>
<sequence length="1332" mass="148162">MTTVTEYRSPQRWLQEYNANVDTKLDEIEFAECALTEYGLSPRVIRDIFHLVDDDGDGELNLSELTKAKVLLEDIARRLAAELLKQYDTNGDNHLSRKEVEKLAEAMYQVIPETAKAILTKTGEGIEKKIDLNGNNVVTADEVEAAYKEDIKKPFLQKIFQEVDINKNGIIDPIEFVSFQNIVAVGPSHNEKQKKLLKNGKTKKRSKRQTGEQPLVLSLDPTAAKLDGDNDENSSEEDTENPQQHKTKFERFLDLLKNTFDDLVEGLEAEKAAMNATNGTFIPTLPTLAPLPTLPPNLLNLPGLNKTNSNSTEEPILPPIKLPVIKLPPPKPLFTGIPNANLEFPTIKPIIETVQTTETPLNKPNGLKLIFKKKKEYEKSADNAKKQTKGDTSEQEINSKSFEFSEDLLSHSKSESDVKKTEAEEEIKHPNVKTTNSPVTETTTSVQPVTDESKVQMPNDSEPTTTEPTTETQSLDKSDNSDATDTSTTSPKSKNTYEGEDEEGYKTLKAFAYTEDALGFGKDLVLQKKKTKDQKKNLKVKKENDEDVPDGFSKLAVYNIDDEENFETIPAYKNYKEDVWGMPTIINTTETEEDSDNQNSLPTTESAEFKIIPAEGPTEKAETTKESEEDDFYEEPSTTAISITDTETTRNEDRGKDDLTHEIVLSKEIAKTHGALLEAVEKQEQKDKHDEEKPPHDTASKVAEKEKNEIKAEEKEGNQLETTSSPVPSTSENHTSNTPLNAADEELKENYVFKIPVGKTTLTAEEVRIILKTEQLMKAEKDRKLKGKKTDLLKAIKGTEETDSEGVQESSNNTKEQTQSNMVSGNETQLKGNVISAEEKLETSASTVTFYPKADAARNNHNNESETEEVLEYHPIVIKLDGFDGRTDQPDKVQGTSTTPANESSGNEHELTTENEVKATEKPDEQSTEKAINDVSSGNASEKSGIEDEQANSNSMNETDMKINSTKERTNPEEKSEGLEMKKDGETEEKSKGKIKENDQEEKADEDKREELKKEETLSDEVNQLLNSALESENQANEVVHNESKVKTAGTETIIVSDRNDTSNGQKELNNTVHYPNDEEHQNITAGEGEKKPSEQPEGKASTQAPKVPKSDDLGTTDQNEAVKALHSQDKTIDENLREMMVIASQLLNESSSEGSSSTVGNHTAKDEKQSEEKIENFTEVAVTDIAKQNSTDVSTTTDGPIETKSLQKQSKTDEIRSELKKTKKTDNVAQDQLNEEGKEQAYCSGLSNDEPNAAFQSDVDYIAYMMMKDVEPDTAPPVPLFQQDLSDELIAVEAKKSLEKQQRMDNNHQGGDARAPDFSEVLSKTVVDEES</sequence>
<feature type="region of interest" description="Disordered" evidence="2">
    <location>
        <begin position="193"/>
        <end position="247"/>
    </location>
</feature>
<feature type="compositionally biased region" description="Polar residues" evidence="2">
    <location>
        <begin position="1020"/>
        <end position="1037"/>
    </location>
</feature>
<feature type="compositionally biased region" description="Basic and acidic residues" evidence="2">
    <location>
        <begin position="1297"/>
        <end position="1307"/>
    </location>
</feature>
<feature type="compositionally biased region" description="Basic and acidic residues" evidence="2">
    <location>
        <begin position="959"/>
        <end position="998"/>
    </location>
</feature>
<feature type="region of interest" description="Disordered" evidence="2">
    <location>
        <begin position="589"/>
        <end position="659"/>
    </location>
</feature>
<feature type="compositionally biased region" description="Basic and acidic residues" evidence="2">
    <location>
        <begin position="906"/>
        <end position="932"/>
    </location>
</feature>
<feature type="compositionally biased region" description="Basic and acidic residues" evidence="2">
    <location>
        <begin position="408"/>
        <end position="429"/>
    </location>
</feature>
<feature type="compositionally biased region" description="Basic and acidic residues" evidence="2">
    <location>
        <begin position="1005"/>
        <end position="1017"/>
    </location>
</feature>
<feature type="compositionally biased region" description="Polar residues" evidence="2">
    <location>
        <begin position="1190"/>
        <end position="1210"/>
    </location>
</feature>
<proteinExistence type="predicted"/>
<feature type="compositionally biased region" description="Low complexity" evidence="2">
    <location>
        <begin position="481"/>
        <end position="496"/>
    </location>
</feature>
<reference evidence="4 5" key="2">
    <citation type="submission" date="2018-10" db="EMBL/GenBank/DDBJ databases">
        <authorList>
            <consortium name="Pathogen Informatics"/>
        </authorList>
    </citation>
    <scope>NUCLEOTIDE SEQUENCE [LARGE SCALE GENOMIC DNA]</scope>
</reference>
<reference evidence="6" key="1">
    <citation type="submission" date="2017-02" db="UniProtKB">
        <authorList>
            <consortium name="WormBaseParasite"/>
        </authorList>
    </citation>
    <scope>IDENTIFICATION</scope>
</reference>
<feature type="compositionally biased region" description="Basic residues" evidence="2">
    <location>
        <begin position="195"/>
        <end position="208"/>
    </location>
</feature>
<feature type="region of interest" description="Disordered" evidence="2">
    <location>
        <begin position="1146"/>
        <end position="1173"/>
    </location>
</feature>
<dbReference type="Proteomes" id="UP000274131">
    <property type="component" value="Unassembled WGS sequence"/>
</dbReference>
<dbReference type="InterPro" id="IPR011992">
    <property type="entry name" value="EF-hand-dom_pair"/>
</dbReference>
<feature type="compositionally biased region" description="Basic and acidic residues" evidence="2">
    <location>
        <begin position="1211"/>
        <end position="1227"/>
    </location>
</feature>
<feature type="compositionally biased region" description="Low complexity" evidence="2">
    <location>
        <begin position="722"/>
        <end position="731"/>
    </location>
</feature>
<dbReference type="EMBL" id="UXUI01008752">
    <property type="protein sequence ID" value="VDD92289.1"/>
    <property type="molecule type" value="Genomic_DNA"/>
</dbReference>
<dbReference type="OrthoDB" id="5877777at2759"/>
<gene>
    <name evidence="4" type="ORF">EVEC_LOCUS7040</name>
</gene>
<feature type="region of interest" description="Disordered" evidence="2">
    <location>
        <begin position="1297"/>
        <end position="1332"/>
    </location>
</feature>
<evidence type="ECO:0000313" key="6">
    <source>
        <dbReference type="WBParaSite" id="EVEC_0000753801-mRNA-1"/>
    </source>
</evidence>
<dbReference type="SUPFAM" id="SSF47473">
    <property type="entry name" value="EF-hand"/>
    <property type="match status" value="1"/>
</dbReference>
<keyword evidence="1" id="KW-0106">Calcium</keyword>
<feature type="compositionally biased region" description="Low complexity" evidence="2">
    <location>
        <begin position="434"/>
        <end position="446"/>
    </location>
</feature>
<feature type="compositionally biased region" description="Basic and acidic residues" evidence="2">
    <location>
        <begin position="617"/>
        <end position="626"/>
    </location>
</feature>
<dbReference type="InterPro" id="IPR002048">
    <property type="entry name" value="EF_hand_dom"/>
</dbReference>
<feature type="domain" description="EF-hand" evidence="3">
    <location>
        <begin position="151"/>
        <end position="186"/>
    </location>
</feature>
<feature type="compositionally biased region" description="Basic and acidic residues" evidence="2">
    <location>
        <begin position="881"/>
        <end position="891"/>
    </location>
</feature>
<dbReference type="CDD" id="cd00051">
    <property type="entry name" value="EFh"/>
    <property type="match status" value="1"/>
</dbReference>
<feature type="compositionally biased region" description="Polar residues" evidence="2">
    <location>
        <begin position="894"/>
        <end position="905"/>
    </location>
</feature>
<accession>A0A0N4VAM4</accession>
<feature type="compositionally biased region" description="Low complexity" evidence="2">
    <location>
        <begin position="637"/>
        <end position="646"/>
    </location>
</feature>
<feature type="region of interest" description="Disordered" evidence="2">
    <location>
        <begin position="379"/>
        <end position="502"/>
    </location>
</feature>
<evidence type="ECO:0000313" key="5">
    <source>
        <dbReference type="Proteomes" id="UP000274131"/>
    </source>
</evidence>
<feature type="region of interest" description="Disordered" evidence="2">
    <location>
        <begin position="881"/>
        <end position="1133"/>
    </location>
</feature>